<dbReference type="Proteomes" id="UP001591681">
    <property type="component" value="Unassembled WGS sequence"/>
</dbReference>
<keyword evidence="11" id="KW-0333">Golgi apparatus</keyword>
<keyword evidence="6 18" id="KW-0479">Metal-binding</keyword>
<evidence type="ECO:0000256" key="1">
    <source>
        <dbReference type="ARBA" id="ARBA00001913"/>
    </source>
</evidence>
<sequence length="519" mass="58813">MDRWCHQQGHLDFIDSTTLLLLPPRLCRHYTQRADELNMGREQQQHAYQISTCGLKGATIVDALDTLYIMEMYDEFEAATDWVVKNLDFNMGSVSPHLGHLTWVTSPGSPHLGHLTWVTSPVSALSHSETVSPKRIFIHPGAVNLLVKTAWTSDIPEVTESEIQVFRKKAVELGEKLLPAFKTPTGIPWALLNMKSGIGRNWPWASGGSSILAEYGTLHLEFMHLSKLSGNPVYAEKVMNIRKALNRLDKPSGLYPNYLNPNSGQWGQHHVSVGGLGDSFYEYLLKAWLMSDKTDEEGKKLYYDALQAIEKNLMRKSSGGLTYIAEWKGGLLEHKMGHLTCFAGGMIALGADGAPDQQTGHHMELAAEITRTCHESYARTNLKLGPEAFRFDGGVEAIATRQNEKYFILRPEVIETYMYMWRFTHDPKYRQWGWEAVQALEQHCRVEGGYSGVRDVYASNPNHDDVQQSFYLAETLKYLYLLFSEDDHLPFEHWVFNTEAHPLPVIKKEPNSNQANEVE</sequence>
<dbReference type="InterPro" id="IPR001382">
    <property type="entry name" value="Glyco_hydro_47"/>
</dbReference>
<keyword evidence="9" id="KW-0735">Signal-anchor</keyword>
<dbReference type="GO" id="GO:0004571">
    <property type="term" value="F:mannosyl-oligosaccharide 1,2-alpha-mannosidase activity"/>
    <property type="evidence" value="ECO:0007669"/>
    <property type="project" value="UniProtKB-EC"/>
</dbReference>
<dbReference type="GO" id="GO:0000139">
    <property type="term" value="C:Golgi membrane"/>
    <property type="evidence" value="ECO:0007669"/>
    <property type="project" value="UniProtKB-SubCell"/>
</dbReference>
<evidence type="ECO:0000256" key="7">
    <source>
        <dbReference type="ARBA" id="ARBA00022801"/>
    </source>
</evidence>
<feature type="binding site" evidence="18">
    <location>
        <position position="498"/>
    </location>
    <ligand>
        <name>Ca(2+)</name>
        <dbReference type="ChEBI" id="CHEBI:29108"/>
    </ligand>
</feature>
<gene>
    <name evidence="21" type="ORF">ACEWY4_021728</name>
</gene>
<dbReference type="SUPFAM" id="SSF48225">
    <property type="entry name" value="Seven-hairpin glycosidases"/>
    <property type="match status" value="1"/>
</dbReference>
<comment type="catalytic activity">
    <reaction evidence="17">
        <text>N(4)-(alpha-D-Man-(1-&gt;2)-alpha-D-Man-(1-&gt;2)-alpha-D-Man-(1-&gt;3)-[alpha-D-Man-(1-&gt;2)-alpha-D-Man-(1-&gt;3)-[alpha-D-Man-(1-&gt;2)-alpha-D-Man-(1-&gt;6)]-alpha-D-Man-(1-&gt;6)]-beta-D-Man-(1-&gt;4)-beta-D-GlcNAc-(1-&gt;4)-beta-D-GlcNAc)-L-asparaginyl-[protein] (N-glucan mannose isomer 9A1,2,3B1,2,3) + 4 H2O = N(4)-(alpha-D-Man-(1-&gt;3)-[alpha-D-Man-(1-&gt;3)-[alpha-D-Man-(1-&gt;6)]-alpha-D-Man-(1-&gt;6)]-beta-D-Man-(1-&gt;4)-beta-D-GlcNAc-(1-&gt;4)-beta-D-GlcNAc)-L-asparaginyl-[protein] (N-glucan mannose isomer 5A1,2) + 4 beta-D-mannose</text>
        <dbReference type="Rhea" id="RHEA:56008"/>
        <dbReference type="Rhea" id="RHEA-COMP:14356"/>
        <dbReference type="Rhea" id="RHEA-COMP:14367"/>
        <dbReference type="ChEBI" id="CHEBI:15377"/>
        <dbReference type="ChEBI" id="CHEBI:28563"/>
        <dbReference type="ChEBI" id="CHEBI:59087"/>
        <dbReference type="ChEBI" id="CHEBI:139493"/>
        <dbReference type="EC" id="3.2.1.113"/>
    </reaction>
</comment>
<evidence type="ECO:0000313" key="21">
    <source>
        <dbReference type="EMBL" id="KAL2081910.1"/>
    </source>
</evidence>
<proteinExistence type="inferred from homology"/>
<comment type="subcellular location">
    <subcellularLocation>
        <location evidence="2">Golgi apparatus membrane</location>
        <topology evidence="2">Single-pass type II membrane protein</topology>
    </subcellularLocation>
</comment>
<evidence type="ECO:0000256" key="3">
    <source>
        <dbReference type="ARBA" id="ARBA00004922"/>
    </source>
</evidence>
<evidence type="ECO:0000256" key="10">
    <source>
        <dbReference type="ARBA" id="ARBA00022989"/>
    </source>
</evidence>
<dbReference type="Gene3D" id="1.50.10.10">
    <property type="match status" value="2"/>
</dbReference>
<evidence type="ECO:0000256" key="9">
    <source>
        <dbReference type="ARBA" id="ARBA00022968"/>
    </source>
</evidence>
<evidence type="ECO:0000256" key="20">
    <source>
        <dbReference type="RuleBase" id="RU361193"/>
    </source>
</evidence>
<dbReference type="Pfam" id="PF01532">
    <property type="entry name" value="Glyco_hydro_47"/>
    <property type="match status" value="2"/>
</dbReference>
<evidence type="ECO:0000256" key="13">
    <source>
        <dbReference type="ARBA" id="ARBA00023157"/>
    </source>
</evidence>
<keyword evidence="10" id="KW-1133">Transmembrane helix</keyword>
<accession>A0ABD1J5U4</accession>
<comment type="catalytic activity">
    <reaction evidence="16">
        <text>N(4)-(alpha-D-Man-(1-&gt;2)-alpha-D-Man-(1-&gt;2)-alpha-D-Man-(1-&gt;3)-[alpha-D-Man-(1-&gt;3)-[alpha-D-Man-(1-&gt;2)-alpha-D-Man-(1-&gt;6)]-alpha-D-Man-(1-&gt;6)]-beta-D-Man-(1-&gt;4)-beta-D-GlcNAc-(1-&gt;4)-beta-D-GlcNAc)-L-asparaginyl-[protein] (N-glucan mannose isomer 8A1,2,3B1,3) + 3 H2O = N(4)-(alpha-D-Man-(1-&gt;3)-[alpha-D-Man-(1-&gt;3)-[alpha-D-Man-(1-&gt;6)]-alpha-D-Man-(1-&gt;6)]-beta-D-Man-(1-&gt;4)-beta-D-GlcNAc-(1-&gt;4)-beta-D-GlcNAc)-L-asparaginyl-[protein] (N-glucan mannose isomer 5A1,2) + 3 beta-D-mannose</text>
        <dbReference type="Rhea" id="RHEA:56028"/>
        <dbReference type="Rhea" id="RHEA-COMP:14358"/>
        <dbReference type="Rhea" id="RHEA-COMP:14367"/>
        <dbReference type="ChEBI" id="CHEBI:15377"/>
        <dbReference type="ChEBI" id="CHEBI:28563"/>
        <dbReference type="ChEBI" id="CHEBI:59087"/>
        <dbReference type="ChEBI" id="CHEBI:60628"/>
        <dbReference type="EC" id="3.2.1.113"/>
    </reaction>
</comment>
<keyword evidence="22" id="KW-1185">Reference proteome</keyword>
<evidence type="ECO:0000256" key="15">
    <source>
        <dbReference type="ARBA" id="ARBA00023295"/>
    </source>
</evidence>
<comment type="pathway">
    <text evidence="3">Protein modification; protein glycosylation.</text>
</comment>
<evidence type="ECO:0000256" key="14">
    <source>
        <dbReference type="ARBA" id="ARBA00023180"/>
    </source>
</evidence>
<dbReference type="AlphaFoldDB" id="A0ABD1J5U4"/>
<keyword evidence="14" id="KW-0325">Glycoprotein</keyword>
<feature type="disulfide bond" evidence="19">
    <location>
        <begin position="341"/>
        <end position="373"/>
    </location>
</feature>
<comment type="caution">
    <text evidence="21">The sequence shown here is derived from an EMBL/GenBank/DDBJ whole genome shotgun (WGS) entry which is preliminary data.</text>
</comment>
<dbReference type="GO" id="GO:0046872">
    <property type="term" value="F:metal ion binding"/>
    <property type="evidence" value="ECO:0007669"/>
    <property type="project" value="UniProtKB-KW"/>
</dbReference>
<dbReference type="EC" id="3.2.1.-" evidence="20"/>
<keyword evidence="13 19" id="KW-1015">Disulfide bond</keyword>
<keyword evidence="15 20" id="KW-0326">Glycosidase</keyword>
<dbReference type="PRINTS" id="PR00747">
    <property type="entry name" value="GLYHDRLASE47"/>
</dbReference>
<dbReference type="EMBL" id="JBHFQA010000019">
    <property type="protein sequence ID" value="KAL2081910.1"/>
    <property type="molecule type" value="Genomic_DNA"/>
</dbReference>
<comment type="cofactor">
    <cofactor evidence="1 18">
        <name>Ca(2+)</name>
        <dbReference type="ChEBI" id="CHEBI:29108"/>
    </cofactor>
</comment>
<organism evidence="21 22">
    <name type="scientific">Coilia grayii</name>
    <name type="common">Gray's grenadier anchovy</name>
    <dbReference type="NCBI Taxonomy" id="363190"/>
    <lineage>
        <taxon>Eukaryota</taxon>
        <taxon>Metazoa</taxon>
        <taxon>Chordata</taxon>
        <taxon>Craniata</taxon>
        <taxon>Vertebrata</taxon>
        <taxon>Euteleostomi</taxon>
        <taxon>Actinopterygii</taxon>
        <taxon>Neopterygii</taxon>
        <taxon>Teleostei</taxon>
        <taxon>Clupei</taxon>
        <taxon>Clupeiformes</taxon>
        <taxon>Clupeoidei</taxon>
        <taxon>Engraulidae</taxon>
        <taxon>Coilinae</taxon>
        <taxon>Coilia</taxon>
    </lineage>
</organism>
<evidence type="ECO:0000256" key="8">
    <source>
        <dbReference type="ARBA" id="ARBA00022837"/>
    </source>
</evidence>
<keyword evidence="5" id="KW-0812">Transmembrane</keyword>
<comment type="similarity">
    <text evidence="4 20">Belongs to the glycosyl hydrolase 47 family.</text>
</comment>
<evidence type="ECO:0000256" key="17">
    <source>
        <dbReference type="ARBA" id="ARBA00048605"/>
    </source>
</evidence>
<dbReference type="InterPro" id="IPR036026">
    <property type="entry name" value="Seven-hairpin_glycosidases"/>
</dbReference>
<evidence type="ECO:0000256" key="5">
    <source>
        <dbReference type="ARBA" id="ARBA00022692"/>
    </source>
</evidence>
<dbReference type="InterPro" id="IPR050749">
    <property type="entry name" value="Glycosyl_Hydrolase_47"/>
</dbReference>
<dbReference type="PANTHER" id="PTHR11742">
    <property type="entry name" value="MANNOSYL-OLIGOSACCHARIDE ALPHA-1,2-MANNOSIDASE-RELATED"/>
    <property type="match status" value="1"/>
</dbReference>
<dbReference type="PANTHER" id="PTHR11742:SF31">
    <property type="entry name" value="MANNOSYL-OLIGOSACCHARIDE 1,2-ALPHA-MANNOSIDASE IA"/>
    <property type="match status" value="1"/>
</dbReference>
<evidence type="ECO:0000256" key="2">
    <source>
        <dbReference type="ARBA" id="ARBA00004323"/>
    </source>
</evidence>
<keyword evidence="8 18" id="KW-0106">Calcium</keyword>
<evidence type="ECO:0000313" key="22">
    <source>
        <dbReference type="Proteomes" id="UP001591681"/>
    </source>
</evidence>
<name>A0ABD1J5U4_9TELE</name>
<evidence type="ECO:0000256" key="6">
    <source>
        <dbReference type="ARBA" id="ARBA00022723"/>
    </source>
</evidence>
<evidence type="ECO:0000256" key="4">
    <source>
        <dbReference type="ARBA" id="ARBA00007658"/>
    </source>
</evidence>
<evidence type="ECO:0000256" key="19">
    <source>
        <dbReference type="PIRSR" id="PIRSR601382-3"/>
    </source>
</evidence>
<evidence type="ECO:0000256" key="18">
    <source>
        <dbReference type="PIRSR" id="PIRSR601382-2"/>
    </source>
</evidence>
<dbReference type="InterPro" id="IPR012341">
    <property type="entry name" value="6hp_glycosidase-like_sf"/>
</dbReference>
<dbReference type="GO" id="GO:0006491">
    <property type="term" value="P:N-glycan processing"/>
    <property type="evidence" value="ECO:0007669"/>
    <property type="project" value="UniProtKB-ARBA"/>
</dbReference>
<keyword evidence="7 20" id="KW-0378">Hydrolase</keyword>
<evidence type="ECO:0000256" key="16">
    <source>
        <dbReference type="ARBA" id="ARBA00047669"/>
    </source>
</evidence>
<reference evidence="21 22" key="1">
    <citation type="submission" date="2024-09" db="EMBL/GenBank/DDBJ databases">
        <title>A chromosome-level genome assembly of Gray's grenadier anchovy, Coilia grayii.</title>
        <authorList>
            <person name="Fu Z."/>
        </authorList>
    </citation>
    <scope>NUCLEOTIDE SEQUENCE [LARGE SCALE GENOMIC DNA]</scope>
    <source>
        <strain evidence="21">G4</strain>
        <tissue evidence="21">Muscle</tissue>
    </source>
</reference>
<dbReference type="FunFam" id="1.50.10.10:FF:000017">
    <property type="entry name" value="alpha-1,2-Mannosidase"/>
    <property type="match status" value="1"/>
</dbReference>
<evidence type="ECO:0000256" key="11">
    <source>
        <dbReference type="ARBA" id="ARBA00023034"/>
    </source>
</evidence>
<evidence type="ECO:0000256" key="12">
    <source>
        <dbReference type="ARBA" id="ARBA00023136"/>
    </source>
</evidence>
<protein>
    <recommendedName>
        <fullName evidence="20">alpha-1,2-Mannosidase</fullName>
        <ecNumber evidence="20">3.2.1.-</ecNumber>
    </recommendedName>
</protein>
<keyword evidence="12" id="KW-0472">Membrane</keyword>